<gene>
    <name evidence="1" type="ORF">FWJ32_12670</name>
</gene>
<dbReference type="RefSeq" id="WP_149546331.1">
    <property type="nucleotide sequence ID" value="NZ_VTPS01000030.1"/>
</dbReference>
<comment type="caution">
    <text evidence="1">The sequence shown here is derived from an EMBL/GenBank/DDBJ whole genome shotgun (WGS) entry which is preliminary data.</text>
</comment>
<accession>A0A5D8QA64</accession>
<evidence type="ECO:0000313" key="2">
    <source>
        <dbReference type="Proteomes" id="UP000322976"/>
    </source>
</evidence>
<proteinExistence type="predicted"/>
<reference evidence="1 2" key="1">
    <citation type="submission" date="2019-08" db="EMBL/GenBank/DDBJ databases">
        <title>Calorimonas adulescens gen. nov., sp. nov., an anaerobic thermophilic bacterium from Sakhalin hot spring.</title>
        <authorList>
            <person name="Khomyakova M.A."/>
            <person name="Merkel A.Y."/>
            <person name="Novikov A."/>
            <person name="Bonch-Osmolovskaya E.A."/>
            <person name="Slobodkin A.I."/>
        </authorList>
    </citation>
    <scope>NUCLEOTIDE SEQUENCE [LARGE SCALE GENOMIC DNA]</scope>
    <source>
        <strain evidence="1 2">A05MB</strain>
    </source>
</reference>
<dbReference type="InterPro" id="IPR014055">
    <property type="entry name" value="CRISPR-assoc_prot_Csx11"/>
</dbReference>
<name>A0A5D8QA64_9THEO</name>
<protein>
    <submittedName>
        <fullName evidence="1">CRISPR-associated protein Csx11</fullName>
    </submittedName>
</protein>
<dbReference type="AlphaFoldDB" id="A0A5D8QA64"/>
<dbReference type="EMBL" id="VTPS01000030">
    <property type="protein sequence ID" value="TZE80656.1"/>
    <property type="molecule type" value="Genomic_DNA"/>
</dbReference>
<dbReference type="Proteomes" id="UP000322976">
    <property type="component" value="Unassembled WGS sequence"/>
</dbReference>
<sequence>MSDNRENIENVRYKVLLCELGVLLHELGKVSQQFYYYQLHDNNCSDFEYEHIIGIAYEDIKNRIFAVADLNDCQTYKKAKKMIDENEPDKLKRDFDVLDHETKEILKRKFIELPSPFDNGITYRLGDFIEYLGQGEKGLYAEKEEKIKESYAYKIFDDRYPYILHLLNSTHGYASGMDKRGDDESSSLKAEKDGPISIATPFGYEKSIKSIINALSSFQIEKKCKDCKIREYTRCGSISSLVDVVEPIRKCAECVIKGCNFEPEDDFIKEYRDVKNKLKLLFSLVPADTRKPINDVTVWDTACVAASMFKAIMWNCIVDNNIDKIFDENVKVSVLSLRLNWSEIISNISDIPTILALKDEFTDKLDYYKEVIEYKLAVGNEIYRDENGAIYIIPTSDCIKNMIDEKLNPHLSFEGRNINKNYEDVFVSQKKTKDPRYIGRVVLDIIAATQEINYNRSFFDEKWGKDSKNSGYEICPVCGVRPLKNKNKANICDDCYNRTRGENSRSKKWLKNLDGTVWIDEVGDRNGRAAVVSSSFDLDEYIRNGLIYLADSKEYMKNKKCFRISFVDKTAIPKTGFYKLMYRAKEVDTAIYIDEQIPLIIINNKNDKITSGKFNYEGQKYNIMDINRVGNAGYLIKLKDELPQDMGFIKAYGVNFKIQSKTEMIADKEDAANKVKELFLYTLYGSEKGFDFFVVDEMNKEEDICDNILTRSTSFARYRRIWETTKEFYNDVLIRGDMQKRRGRLCICNITNQDGKLVDGVAYEIPLTQKVKIHVVYDKEKCRLIMIDNPYYIASLIDPNKIDKQDDPLEYLKEYVMNIKEPLDVNLSAEYGRKSTNIAQINKATVAIDETEYTPAIPVIAEPQNFMAVIPAENAYAFAKAIYEKYISEMGLVKNRLPFHINIIYFQKNTPIRTAIDASIRAMGKSDTRLSLPVIQIIDRDMQVQSGNSTQFDKIIQLEKCYKINVCEANPNNKYYTFIEIDENKISPNFNKIYIYNDSVSDEVHYFVHPEELGRGDYVKINPSFYDYEWLSTGNRRFEVIYKNGKRINNDLKPQLIDNIDEMDYIWKIFKSLSKSQIYQLNETLSMWRGKLKDGEENSSDVITFYIRSAILNTDGLEDLTNEDIAKLVNCFKNGIFDAAFEIFIKILKRKE</sequence>
<organism evidence="1 2">
    <name type="scientific">Calorimonas adulescens</name>
    <dbReference type="NCBI Taxonomy" id="2606906"/>
    <lineage>
        <taxon>Bacteria</taxon>
        <taxon>Bacillati</taxon>
        <taxon>Bacillota</taxon>
        <taxon>Clostridia</taxon>
        <taxon>Thermoanaerobacterales</taxon>
        <taxon>Thermoanaerobacteraceae</taxon>
        <taxon>Calorimonas</taxon>
    </lineage>
</organism>
<dbReference type="NCBIfam" id="TIGR02682">
    <property type="entry name" value="cas_csx11"/>
    <property type="match status" value="1"/>
</dbReference>
<keyword evidence="2" id="KW-1185">Reference proteome</keyword>
<evidence type="ECO:0000313" key="1">
    <source>
        <dbReference type="EMBL" id="TZE80656.1"/>
    </source>
</evidence>